<evidence type="ECO:0000256" key="1">
    <source>
        <dbReference type="ARBA" id="ARBA00004442"/>
    </source>
</evidence>
<comment type="similarity">
    <text evidence="2">Belongs to the SusD family.</text>
</comment>
<dbReference type="Proteomes" id="UP000199310">
    <property type="component" value="Unassembled WGS sequence"/>
</dbReference>
<evidence type="ECO:0000256" key="5">
    <source>
        <dbReference type="ARBA" id="ARBA00023237"/>
    </source>
</evidence>
<keyword evidence="4" id="KW-0472">Membrane</keyword>
<dbReference type="InterPro" id="IPR012944">
    <property type="entry name" value="SusD_RagB_dom"/>
</dbReference>
<dbReference type="InterPro" id="IPR033985">
    <property type="entry name" value="SusD-like_N"/>
</dbReference>
<dbReference type="GO" id="GO:0009279">
    <property type="term" value="C:cell outer membrane"/>
    <property type="evidence" value="ECO:0007669"/>
    <property type="project" value="UniProtKB-SubCell"/>
</dbReference>
<evidence type="ECO:0000256" key="2">
    <source>
        <dbReference type="ARBA" id="ARBA00006275"/>
    </source>
</evidence>
<organism evidence="8 9">
    <name type="scientific">Chitinophaga arvensicola</name>
    <dbReference type="NCBI Taxonomy" id="29529"/>
    <lineage>
        <taxon>Bacteria</taxon>
        <taxon>Pseudomonadati</taxon>
        <taxon>Bacteroidota</taxon>
        <taxon>Chitinophagia</taxon>
        <taxon>Chitinophagales</taxon>
        <taxon>Chitinophagaceae</taxon>
        <taxon>Chitinophaga</taxon>
    </lineage>
</organism>
<feature type="domain" description="RagB/SusD" evidence="6">
    <location>
        <begin position="301"/>
        <end position="565"/>
    </location>
</feature>
<dbReference type="STRING" id="29529.SAMN04488122_2213"/>
<dbReference type="AlphaFoldDB" id="A0A1I0R436"/>
<evidence type="ECO:0000256" key="3">
    <source>
        <dbReference type="ARBA" id="ARBA00022729"/>
    </source>
</evidence>
<dbReference type="SUPFAM" id="SSF48452">
    <property type="entry name" value="TPR-like"/>
    <property type="match status" value="1"/>
</dbReference>
<sequence>MKSKIYTLLFMTGTLLTACEKLDREVITNLTQKQVTSSYQYTGYRQAALYAELPEGFLYIDRAMMASATDEAEHTEENAAIHRFNNGSWNAFDNPDNAWSKYYKAIRKANQFLAASDSIDLDVYKLDPDPSQQQVYKTRTAEIARWKYESRFLRAFFYFELIKRYGGVPILTKALSAEDDFKNVSRNTLAECIQYVTNECDSAALGLPVVYADADLGRATKGAALALKSRALLYAASDLFNTPTWAGGYGHAELISLPGGNRAARWAAAAAAAKAVIDLQGSGYYLYWDYRNMFNSYNIAEIIFTRRNGDNNEFEKANYPVGFDFGESGTTPSQNLVDAYEMADGTKFDWNNPAHAANPYANRDPRLEHSIITNNTWYKSRSVEIWAGGRDGKGIPLATKTGYYLKKYLSEYTDLLQNRASVHSWILIRLAEVYLNYAEALNESSPGHPDIEQYVNAVRSRWGVNMPPLPSGLSQADMRERIRNERRVEFAFEDHRGWDVRRWMQGPAYLGAPLRGMGITRNTNGSFKYTPVVVEQRVFEPKMYLYPIPQGEVFISPKIAQNPLW</sequence>
<protein>
    <submittedName>
        <fullName evidence="8">Starch-binding associating with outer membrane</fullName>
    </submittedName>
</protein>
<reference evidence="9" key="1">
    <citation type="submission" date="2016-10" db="EMBL/GenBank/DDBJ databases">
        <authorList>
            <person name="Varghese N."/>
            <person name="Submissions S."/>
        </authorList>
    </citation>
    <scope>NUCLEOTIDE SEQUENCE [LARGE SCALE GENOMIC DNA]</scope>
    <source>
        <strain evidence="9">DSM 3695</strain>
    </source>
</reference>
<gene>
    <name evidence="8" type="ORF">SAMN04488122_2213</name>
</gene>
<evidence type="ECO:0000313" key="9">
    <source>
        <dbReference type="Proteomes" id="UP000199310"/>
    </source>
</evidence>
<comment type="subcellular location">
    <subcellularLocation>
        <location evidence="1">Cell outer membrane</location>
    </subcellularLocation>
</comment>
<evidence type="ECO:0000259" key="7">
    <source>
        <dbReference type="Pfam" id="PF14322"/>
    </source>
</evidence>
<feature type="domain" description="SusD-like N-terminal" evidence="7">
    <location>
        <begin position="66"/>
        <end position="232"/>
    </location>
</feature>
<dbReference type="EMBL" id="FOJG01000001">
    <property type="protein sequence ID" value="SEW35282.1"/>
    <property type="molecule type" value="Genomic_DNA"/>
</dbReference>
<accession>A0A1I0R436</accession>
<evidence type="ECO:0000256" key="4">
    <source>
        <dbReference type="ARBA" id="ARBA00023136"/>
    </source>
</evidence>
<proteinExistence type="inferred from homology"/>
<evidence type="ECO:0000313" key="8">
    <source>
        <dbReference type="EMBL" id="SEW35282.1"/>
    </source>
</evidence>
<dbReference type="Gene3D" id="1.25.40.390">
    <property type="match status" value="1"/>
</dbReference>
<dbReference type="OrthoDB" id="691231at2"/>
<keyword evidence="5" id="KW-0998">Cell outer membrane</keyword>
<dbReference type="Pfam" id="PF07980">
    <property type="entry name" value="SusD_RagB"/>
    <property type="match status" value="1"/>
</dbReference>
<keyword evidence="3" id="KW-0732">Signal</keyword>
<dbReference type="RefSeq" id="WP_089894482.1">
    <property type="nucleotide sequence ID" value="NZ_FOJG01000001.1"/>
</dbReference>
<dbReference type="Pfam" id="PF14322">
    <property type="entry name" value="SusD-like_3"/>
    <property type="match status" value="1"/>
</dbReference>
<dbReference type="PROSITE" id="PS51257">
    <property type="entry name" value="PROKAR_LIPOPROTEIN"/>
    <property type="match status" value="1"/>
</dbReference>
<evidence type="ECO:0000259" key="6">
    <source>
        <dbReference type="Pfam" id="PF07980"/>
    </source>
</evidence>
<keyword evidence="9" id="KW-1185">Reference proteome</keyword>
<dbReference type="InterPro" id="IPR011990">
    <property type="entry name" value="TPR-like_helical_dom_sf"/>
</dbReference>
<name>A0A1I0R436_9BACT</name>